<dbReference type="EMBL" id="CACRXK020007332">
    <property type="protein sequence ID" value="CAB4011979.1"/>
    <property type="molecule type" value="Genomic_DNA"/>
</dbReference>
<evidence type="ECO:0000313" key="1">
    <source>
        <dbReference type="EMBL" id="CAB4011979.1"/>
    </source>
</evidence>
<keyword evidence="2" id="KW-1185">Reference proteome</keyword>
<reference evidence="1" key="1">
    <citation type="submission" date="2020-04" db="EMBL/GenBank/DDBJ databases">
        <authorList>
            <person name="Alioto T."/>
            <person name="Alioto T."/>
            <person name="Gomez Garrido J."/>
        </authorList>
    </citation>
    <scope>NUCLEOTIDE SEQUENCE</scope>
    <source>
        <strain evidence="1">A484AB</strain>
    </source>
</reference>
<organism evidence="1 2">
    <name type="scientific">Paramuricea clavata</name>
    <name type="common">Red gorgonian</name>
    <name type="synonym">Violescent sea-whip</name>
    <dbReference type="NCBI Taxonomy" id="317549"/>
    <lineage>
        <taxon>Eukaryota</taxon>
        <taxon>Metazoa</taxon>
        <taxon>Cnidaria</taxon>
        <taxon>Anthozoa</taxon>
        <taxon>Octocorallia</taxon>
        <taxon>Malacalcyonacea</taxon>
        <taxon>Plexauridae</taxon>
        <taxon>Paramuricea</taxon>
    </lineage>
</organism>
<sequence length="83" mass="9974">MDILKAFNLNTEITDLESITTELIQPITKCLKENYLTFWKHKLENSSKLIFYSTIKIDYELEKYLSINKRLKQKKNFNTIQIK</sequence>
<evidence type="ECO:0000313" key="2">
    <source>
        <dbReference type="Proteomes" id="UP001152795"/>
    </source>
</evidence>
<accession>A0A6S7I4V4</accession>
<dbReference type="Proteomes" id="UP001152795">
    <property type="component" value="Unassembled WGS sequence"/>
</dbReference>
<proteinExistence type="predicted"/>
<name>A0A6S7I4V4_PARCT</name>
<dbReference type="AlphaFoldDB" id="A0A6S7I4V4"/>
<comment type="caution">
    <text evidence="1">The sequence shown here is derived from an EMBL/GenBank/DDBJ whole genome shotgun (WGS) entry which is preliminary data.</text>
</comment>
<protein>
    <submittedName>
        <fullName evidence="1">Uncharacterized protein</fullName>
    </submittedName>
</protein>
<gene>
    <name evidence="1" type="ORF">PACLA_8A030215</name>
</gene>